<dbReference type="EMBL" id="CALTRL010000042">
    <property type="protein sequence ID" value="CAH7666099.1"/>
    <property type="molecule type" value="Genomic_DNA"/>
</dbReference>
<dbReference type="Proteomes" id="UP001153365">
    <property type="component" value="Unassembled WGS sequence"/>
</dbReference>
<gene>
    <name evidence="2" type="ORF">PPACK8108_LOCUS420</name>
</gene>
<feature type="region of interest" description="Disordered" evidence="1">
    <location>
        <begin position="148"/>
        <end position="196"/>
    </location>
</feature>
<dbReference type="AlphaFoldDB" id="A0AAV0AFC6"/>
<reference evidence="2" key="1">
    <citation type="submission" date="2022-06" db="EMBL/GenBank/DDBJ databases">
        <authorList>
            <consortium name="SYNGENTA / RWTH Aachen University"/>
        </authorList>
    </citation>
    <scope>NUCLEOTIDE SEQUENCE</scope>
</reference>
<organism evidence="2 3">
    <name type="scientific">Phakopsora pachyrhizi</name>
    <name type="common">Asian soybean rust disease fungus</name>
    <dbReference type="NCBI Taxonomy" id="170000"/>
    <lineage>
        <taxon>Eukaryota</taxon>
        <taxon>Fungi</taxon>
        <taxon>Dikarya</taxon>
        <taxon>Basidiomycota</taxon>
        <taxon>Pucciniomycotina</taxon>
        <taxon>Pucciniomycetes</taxon>
        <taxon>Pucciniales</taxon>
        <taxon>Phakopsoraceae</taxon>
        <taxon>Phakopsora</taxon>
    </lineage>
</organism>
<accession>A0AAV0AFC6</accession>
<proteinExistence type="predicted"/>
<evidence type="ECO:0000313" key="2">
    <source>
        <dbReference type="EMBL" id="CAH7666099.1"/>
    </source>
</evidence>
<feature type="compositionally biased region" description="Low complexity" evidence="1">
    <location>
        <begin position="155"/>
        <end position="175"/>
    </location>
</feature>
<keyword evidence="3" id="KW-1185">Reference proteome</keyword>
<evidence type="ECO:0000256" key="1">
    <source>
        <dbReference type="SAM" id="MobiDB-lite"/>
    </source>
</evidence>
<evidence type="ECO:0000313" key="3">
    <source>
        <dbReference type="Proteomes" id="UP001153365"/>
    </source>
</evidence>
<name>A0AAV0AFC6_PHAPC</name>
<sequence>MRSKVPTRFSCSSTISTLDVDSHAWLSLYPEPNRIRPRPRTQWIRRLNWLIKQADQNRNSELLKSLRTPKSGLNRDELDIIDTDPISWVINSDVGWKDGVTLWAGVRSVVAGVLTTQTYLSDGRPEQQQFEGQTQLWQVRLIVDQRNNRSKTHQSPDQQPSSSQPPLSSSSSTSSRPLPFLNHVLIDPPPDSPHKPQLISCLKSDADQSRWPINCLSFSENGSSPAAISTQFTVVQL</sequence>
<comment type="caution">
    <text evidence="2">The sequence shown here is derived from an EMBL/GenBank/DDBJ whole genome shotgun (WGS) entry which is preliminary data.</text>
</comment>
<protein>
    <submittedName>
        <fullName evidence="2">Uncharacterized protein</fullName>
    </submittedName>
</protein>